<dbReference type="SUPFAM" id="SSF53850">
    <property type="entry name" value="Periplasmic binding protein-like II"/>
    <property type="match status" value="1"/>
</dbReference>
<feature type="signal peptide" evidence="1">
    <location>
        <begin position="1"/>
        <end position="21"/>
    </location>
</feature>
<keyword evidence="3" id="KW-1185">Reference proteome</keyword>
<proteinExistence type="predicted"/>
<dbReference type="Proteomes" id="UP000004263">
    <property type="component" value="Unassembled WGS sequence"/>
</dbReference>
<dbReference type="AlphaFoldDB" id="Q1MZV2"/>
<comment type="caution">
    <text evidence="2">The sequence shown here is derived from an EMBL/GenBank/DDBJ whole genome shotgun (WGS) entry which is preliminary data.</text>
</comment>
<dbReference type="Gene3D" id="3.40.190.10">
    <property type="entry name" value="Periplasmic binding protein-like II"/>
    <property type="match status" value="2"/>
</dbReference>
<gene>
    <name evidence="2" type="ORF">RED65_04590</name>
</gene>
<evidence type="ECO:0000256" key="1">
    <source>
        <dbReference type="SAM" id="SignalP"/>
    </source>
</evidence>
<evidence type="ECO:0008006" key="4">
    <source>
        <dbReference type="Google" id="ProtNLM"/>
    </source>
</evidence>
<dbReference type="HOGENOM" id="CLU_1140831_0_0_6"/>
<dbReference type="STRING" id="207949.RED65_04590"/>
<dbReference type="EMBL" id="AAQH01000017">
    <property type="protein sequence ID" value="EAT11455.1"/>
    <property type="molecule type" value="Genomic_DNA"/>
</dbReference>
<organism evidence="2 3">
    <name type="scientific">Bermanella marisrubri</name>
    <dbReference type="NCBI Taxonomy" id="207949"/>
    <lineage>
        <taxon>Bacteria</taxon>
        <taxon>Pseudomonadati</taxon>
        <taxon>Pseudomonadota</taxon>
        <taxon>Gammaproteobacteria</taxon>
        <taxon>Oceanospirillales</taxon>
        <taxon>Oceanospirillaceae</taxon>
        <taxon>Bermanella</taxon>
    </lineage>
</organism>
<evidence type="ECO:0000313" key="3">
    <source>
        <dbReference type="Proteomes" id="UP000004263"/>
    </source>
</evidence>
<reference evidence="2 3" key="1">
    <citation type="submission" date="2006-03" db="EMBL/GenBank/DDBJ databases">
        <authorList>
            <person name="Pinhassi J."/>
            <person name="Pedros-Alio C."/>
            <person name="Ferriera S."/>
            <person name="Johnson J."/>
            <person name="Kravitz S."/>
            <person name="Halpern A."/>
            <person name="Remington K."/>
            <person name="Beeson K."/>
            <person name="Tran B."/>
            <person name="Rogers Y.-H."/>
            <person name="Friedman R."/>
            <person name="Venter J.C."/>
        </authorList>
    </citation>
    <scope>NUCLEOTIDE SEQUENCE [LARGE SCALE GENOMIC DNA]</scope>
    <source>
        <strain evidence="2 3">RED65</strain>
    </source>
</reference>
<name>Q1MZV2_9GAMM</name>
<accession>Q1MZV2</accession>
<keyword evidence="1" id="KW-0732">Signal</keyword>
<protein>
    <recommendedName>
        <fullName evidence="4">Solute-binding protein family 3/N-terminal domain-containing protein</fullName>
    </recommendedName>
</protein>
<feature type="chain" id="PRO_5004194470" description="Solute-binding protein family 3/N-terminal domain-containing protein" evidence="1">
    <location>
        <begin position="22"/>
        <end position="243"/>
    </location>
</feature>
<evidence type="ECO:0000313" key="2">
    <source>
        <dbReference type="EMBL" id="EAT11455.1"/>
    </source>
</evidence>
<sequence>MPPYRFAYTILLILLSVKCNALEMGVASSQVAPVASIYYDSNGPKLRPEGILYELGQYAENYTSEKIRYKVIPRGDVDTLLSNGQLQSVCYTRAEWHPNLDNILLTDAFMQDKEILVSIKPHIPKIQKYNDLNGMAIGLMEHYQYPRFRHLIDSKAVIPVYHKREIYNIIGLFRDKKVDVILIKERTLKHLLEVIPDIVGKERLYSHPLSTNLLIHCAVSKHHKKQLPVLNKAIQAYTQDHPL</sequence>
<dbReference type="RefSeq" id="WP_007016528.1">
    <property type="nucleotide sequence ID" value="NZ_AAQH01000017.1"/>
</dbReference>